<proteinExistence type="predicted"/>
<organism evidence="1 2">
    <name type="scientific">Thelohanellus kitauei</name>
    <name type="common">Myxosporean</name>
    <dbReference type="NCBI Taxonomy" id="669202"/>
    <lineage>
        <taxon>Eukaryota</taxon>
        <taxon>Metazoa</taxon>
        <taxon>Cnidaria</taxon>
        <taxon>Myxozoa</taxon>
        <taxon>Myxosporea</taxon>
        <taxon>Bivalvulida</taxon>
        <taxon>Platysporina</taxon>
        <taxon>Myxobolidae</taxon>
        <taxon>Thelohanellus</taxon>
    </lineage>
</organism>
<comment type="caution">
    <text evidence="1">The sequence shown here is derived from an EMBL/GenBank/DDBJ whole genome shotgun (WGS) entry which is preliminary data.</text>
</comment>
<dbReference type="Proteomes" id="UP000031668">
    <property type="component" value="Unassembled WGS sequence"/>
</dbReference>
<keyword evidence="2" id="KW-1185">Reference proteome</keyword>
<dbReference type="AlphaFoldDB" id="A0A0C2NC86"/>
<evidence type="ECO:0000313" key="1">
    <source>
        <dbReference type="EMBL" id="KII71587.1"/>
    </source>
</evidence>
<protein>
    <submittedName>
        <fullName evidence="1">Uncharacterized protein</fullName>
    </submittedName>
</protein>
<reference evidence="1 2" key="1">
    <citation type="journal article" date="2014" name="Genome Biol. Evol.">
        <title>The genome of the myxosporean Thelohanellus kitauei shows adaptations to nutrient acquisition within its fish host.</title>
        <authorList>
            <person name="Yang Y."/>
            <person name="Xiong J."/>
            <person name="Zhou Z."/>
            <person name="Huo F."/>
            <person name="Miao W."/>
            <person name="Ran C."/>
            <person name="Liu Y."/>
            <person name="Zhang J."/>
            <person name="Feng J."/>
            <person name="Wang M."/>
            <person name="Wang M."/>
            <person name="Wang L."/>
            <person name="Yao B."/>
        </authorList>
    </citation>
    <scope>NUCLEOTIDE SEQUENCE [LARGE SCALE GENOMIC DNA]</scope>
    <source>
        <strain evidence="1">Wuqing</strain>
    </source>
</reference>
<evidence type="ECO:0000313" key="2">
    <source>
        <dbReference type="Proteomes" id="UP000031668"/>
    </source>
</evidence>
<accession>A0A0C2NC86</accession>
<sequence>MAAVVRRTETQLYKYILYFWMVAFQERILKFEDIFATVSALFDIIDQFRMSNINKSDDIVFGNGIIVRTKIPQMKIGLIALCYLLTFMECHNSAFQLISLSLQLISSTRGSLANDL</sequence>
<gene>
    <name evidence="1" type="ORF">RF11_03363</name>
</gene>
<name>A0A0C2NC86_THEKT</name>
<dbReference type="EMBL" id="JWZT01001713">
    <property type="protein sequence ID" value="KII71587.1"/>
    <property type="molecule type" value="Genomic_DNA"/>
</dbReference>